<evidence type="ECO:0000313" key="1">
    <source>
        <dbReference type="EMBL" id="PSR24001.1"/>
    </source>
</evidence>
<proteinExistence type="predicted"/>
<protein>
    <recommendedName>
        <fullName evidence="3">Replication protein</fullName>
    </recommendedName>
</protein>
<comment type="caution">
    <text evidence="1">The sequence shown here is derived from an EMBL/GenBank/DDBJ whole genome shotgun (WGS) entry which is preliminary data.</text>
</comment>
<dbReference type="EMBL" id="PXYT01000088">
    <property type="protein sequence ID" value="PSR24001.1"/>
    <property type="molecule type" value="Genomic_DNA"/>
</dbReference>
<sequence length="440" mass="50747">MELSASPHRSHWIQSPFDHAQTLHPPSGQGLVTLAIHDGQWREWPIPVQDAPIVAQSLVNRPNVYIAQNRFRGKRRLTWLWQLDALWVDLDFYKTSYAGMRFDSLLFWLHELLREAHLPDPTLVLATGRGLSALWLHQPVPRSALPRWNACQRILWAALRPLGADRAALDATRVFRLVGTINGKAGQPVMALTPVGTVWDFEALAYEILPMTRGELSDLRVQRALRRPETGLTDPKPPQKGFTTATLWEARLSDLQRLRDLRWWGALPPGHRDLWLFLAINAMAWLTDSPQVLYREAWALAQEVSPWPEGEVQSRMQAIFKRAKMAHAGQKISWQGREIDPRYHFKNQTIMEWLEITAEEERAMQTLISADEHRRRHREAERERTYRTGKVAQTRSEYLQTSQDRRKQARALQARGYTQKAIAQALNISQQAVSYLLKSV</sequence>
<evidence type="ECO:0008006" key="3">
    <source>
        <dbReference type="Google" id="ProtNLM"/>
    </source>
</evidence>
<accession>A0A2T2WP35</accession>
<gene>
    <name evidence="1" type="ORF">C7B43_19715</name>
</gene>
<reference evidence="1 2" key="1">
    <citation type="journal article" date="2014" name="BMC Genomics">
        <title>Comparison of environmental and isolate Sulfobacillus genomes reveals diverse carbon, sulfur, nitrogen, and hydrogen metabolisms.</title>
        <authorList>
            <person name="Justice N.B."/>
            <person name="Norman A."/>
            <person name="Brown C.T."/>
            <person name="Singh A."/>
            <person name="Thomas B.C."/>
            <person name="Banfield J.F."/>
        </authorList>
    </citation>
    <scope>NUCLEOTIDE SEQUENCE [LARGE SCALE GENOMIC DNA]</scope>
    <source>
        <strain evidence="1">AMDSBA1</strain>
    </source>
</reference>
<name>A0A2T2WP35_9FIRM</name>
<organism evidence="1 2">
    <name type="scientific">Sulfobacillus benefaciens</name>
    <dbReference type="NCBI Taxonomy" id="453960"/>
    <lineage>
        <taxon>Bacteria</taxon>
        <taxon>Bacillati</taxon>
        <taxon>Bacillota</taxon>
        <taxon>Clostridia</taxon>
        <taxon>Eubacteriales</taxon>
        <taxon>Clostridiales Family XVII. Incertae Sedis</taxon>
        <taxon>Sulfobacillus</taxon>
    </lineage>
</organism>
<dbReference type="AlphaFoldDB" id="A0A2T2WP35"/>
<evidence type="ECO:0000313" key="2">
    <source>
        <dbReference type="Proteomes" id="UP000242699"/>
    </source>
</evidence>
<dbReference type="Proteomes" id="UP000242699">
    <property type="component" value="Unassembled WGS sequence"/>
</dbReference>